<dbReference type="KEGG" id="nre:BES08_03210"/>
<feature type="transmembrane region" description="Helical" evidence="6">
    <location>
        <begin position="51"/>
        <end position="68"/>
    </location>
</feature>
<feature type="transmembrane region" description="Helical" evidence="6">
    <location>
        <begin position="407"/>
        <end position="424"/>
    </location>
</feature>
<feature type="transmembrane region" description="Helical" evidence="6">
    <location>
        <begin position="301"/>
        <end position="324"/>
    </location>
</feature>
<feature type="transmembrane region" description="Helical" evidence="6">
    <location>
        <begin position="473"/>
        <end position="499"/>
    </location>
</feature>
<feature type="domain" description="ComEC/Rec2-related protein" evidence="7">
    <location>
        <begin position="278"/>
        <end position="559"/>
    </location>
</feature>
<dbReference type="PANTHER" id="PTHR30619">
    <property type="entry name" value="DNA INTERNALIZATION/COMPETENCE PROTEIN COMEC/REC2"/>
    <property type="match status" value="1"/>
</dbReference>
<evidence type="ECO:0000256" key="2">
    <source>
        <dbReference type="ARBA" id="ARBA00022475"/>
    </source>
</evidence>
<evidence type="ECO:0000256" key="4">
    <source>
        <dbReference type="ARBA" id="ARBA00022989"/>
    </source>
</evidence>
<evidence type="ECO:0000256" key="5">
    <source>
        <dbReference type="ARBA" id="ARBA00023136"/>
    </source>
</evidence>
<feature type="transmembrane region" description="Helical" evidence="6">
    <location>
        <begin position="445"/>
        <end position="467"/>
    </location>
</feature>
<protein>
    <submittedName>
        <fullName evidence="9">Metal-binding protein</fullName>
    </submittedName>
</protein>
<keyword evidence="4 6" id="KW-1133">Transmembrane helix</keyword>
<evidence type="ECO:0000256" key="3">
    <source>
        <dbReference type="ARBA" id="ARBA00022692"/>
    </source>
</evidence>
<sequence>MGTHAATCEIPPPESPGTAALQHGPWTAKGLLSRVLAVVERFLSGAEFERAPWVTVAFATGIIAWFWLPSAPAWAGLCGALVAICAICYASFPLRVVYPHLGRALSLLPLVVVAGCLVVWARSELVGQPAIERPLSGNFSAQVLAIESQPALGRDRLLLAMRDPLSGSGHDASPGNAIKVRLNVPGKGSTTGIAVGDLVAFRARLMPPAPPMLPGAYNFARTSWFTGIAASGSVTGEVKVVRKGKRSEWGLLDIRQSLTNHIRARIGDERAGIAAAFVTGDRGGITEADDQAMRDSGLAHLLSISGLHVSAMVGAVYLLVIRLLALFPWVALRVRLPVVAAGAGAAAGVAYTLLSGSEVPTVRSCIGSLLVLIALALGREPLSLRMLAVAAFCVLLLWPEAVIGPSFQLSFGAVLALIAVSTAKPVRHFLGPRDEGLAMTGLRHLALLLLTGVVIDLALMPIGLYHFHRAGVYGALANVAAIPLSTFVVMPLLACALVLDIAGLGGPVWWLAGISIDLLVGLARWFASRPGAVNLLPGTDTWAFLLFVAGGLWMGLWSGRIRWAGLPIASVGVFLLATAPAADMLVSGDGRHVGLVEDGGKRLYLLRNSESGYARDNLMEFAGIEADPVTFDKFPGARCNRDFCALPVRRSGTTWHVLVSRGRDAVAERSLAAACERSDIVISDRWLPRSCKPRWFKADRGSLGQTGGLAVYLGKARIDTVAQTQGEHGWWRPRPVHRYRNAPAPRKSQ</sequence>
<evidence type="ECO:0000313" key="10">
    <source>
        <dbReference type="Proteomes" id="UP000094626"/>
    </source>
</evidence>
<dbReference type="OrthoDB" id="9790149at2"/>
<feature type="transmembrane region" description="Helical" evidence="6">
    <location>
        <begin position="104"/>
        <end position="121"/>
    </location>
</feature>
<feature type="transmembrane region" description="Helical" evidence="6">
    <location>
        <begin position="539"/>
        <end position="556"/>
    </location>
</feature>
<dbReference type="AlphaFoldDB" id="A0A1D8A189"/>
<comment type="subcellular location">
    <subcellularLocation>
        <location evidence="1">Cell membrane</location>
        <topology evidence="1">Multi-pass membrane protein</topology>
    </subcellularLocation>
</comment>
<feature type="domain" description="DUF4131" evidence="8">
    <location>
        <begin position="71"/>
        <end position="237"/>
    </location>
</feature>
<dbReference type="Proteomes" id="UP000094626">
    <property type="component" value="Chromosome"/>
</dbReference>
<feature type="transmembrane region" description="Helical" evidence="6">
    <location>
        <begin position="508"/>
        <end position="527"/>
    </location>
</feature>
<evidence type="ECO:0000256" key="6">
    <source>
        <dbReference type="SAM" id="Phobius"/>
    </source>
</evidence>
<dbReference type="GO" id="GO:0005886">
    <property type="term" value="C:plasma membrane"/>
    <property type="evidence" value="ECO:0007669"/>
    <property type="project" value="UniProtKB-SubCell"/>
</dbReference>
<keyword evidence="3 6" id="KW-0812">Transmembrane</keyword>
<evidence type="ECO:0000313" key="9">
    <source>
        <dbReference type="EMBL" id="AOR75867.1"/>
    </source>
</evidence>
<feature type="transmembrane region" description="Helical" evidence="6">
    <location>
        <begin position="563"/>
        <end position="582"/>
    </location>
</feature>
<name>A0A1D8A189_9SPHN</name>
<feature type="transmembrane region" description="Helical" evidence="6">
    <location>
        <begin position="360"/>
        <end position="377"/>
    </location>
</feature>
<dbReference type="EMBL" id="CP017075">
    <property type="protein sequence ID" value="AOR75867.1"/>
    <property type="molecule type" value="Genomic_DNA"/>
</dbReference>
<keyword evidence="5 6" id="KW-0472">Membrane</keyword>
<reference evidence="10" key="1">
    <citation type="journal article" date="2017" name="J. Biotechnol.">
        <title>Complete genome sequence of Novosphingobium resinovorum SA1, a versatile xenobiotic-degrading bacterium capable of utilizing sulfanilic acid.</title>
        <authorList>
            <person name="Hegedus B."/>
            <person name="Kos P.B."/>
            <person name="Balint B."/>
            <person name="Maroti G."/>
            <person name="Gan H.M."/>
            <person name="Perei K."/>
            <person name="Rakhely G."/>
        </authorList>
    </citation>
    <scope>NUCLEOTIDE SEQUENCE [LARGE SCALE GENOMIC DNA]</scope>
    <source>
        <strain evidence="10">SA1</strain>
    </source>
</reference>
<dbReference type="InterPro" id="IPR052159">
    <property type="entry name" value="Competence_DNA_uptake"/>
</dbReference>
<evidence type="ECO:0000259" key="8">
    <source>
        <dbReference type="Pfam" id="PF13567"/>
    </source>
</evidence>
<feature type="transmembrane region" description="Helical" evidence="6">
    <location>
        <begin position="384"/>
        <end position="401"/>
    </location>
</feature>
<gene>
    <name evidence="9" type="ORF">BES08_03210</name>
</gene>
<keyword evidence="10" id="KW-1185">Reference proteome</keyword>
<keyword evidence="2" id="KW-1003">Cell membrane</keyword>
<dbReference type="InterPro" id="IPR004477">
    <property type="entry name" value="ComEC_N"/>
</dbReference>
<dbReference type="PANTHER" id="PTHR30619:SF1">
    <property type="entry name" value="RECOMBINATION PROTEIN 2"/>
    <property type="match status" value="1"/>
</dbReference>
<dbReference type="Pfam" id="PF13567">
    <property type="entry name" value="DUF4131"/>
    <property type="match status" value="1"/>
</dbReference>
<evidence type="ECO:0000259" key="7">
    <source>
        <dbReference type="Pfam" id="PF03772"/>
    </source>
</evidence>
<organism evidence="9 10">
    <name type="scientific">Novosphingobium resinovorum</name>
    <dbReference type="NCBI Taxonomy" id="158500"/>
    <lineage>
        <taxon>Bacteria</taxon>
        <taxon>Pseudomonadati</taxon>
        <taxon>Pseudomonadota</taxon>
        <taxon>Alphaproteobacteria</taxon>
        <taxon>Sphingomonadales</taxon>
        <taxon>Sphingomonadaceae</taxon>
        <taxon>Novosphingobium</taxon>
    </lineage>
</organism>
<dbReference type="NCBIfam" id="TIGR00360">
    <property type="entry name" value="ComEC_N-term"/>
    <property type="match status" value="1"/>
</dbReference>
<feature type="transmembrane region" description="Helical" evidence="6">
    <location>
        <begin position="336"/>
        <end position="354"/>
    </location>
</feature>
<dbReference type="Pfam" id="PF03772">
    <property type="entry name" value="Competence"/>
    <property type="match status" value="1"/>
</dbReference>
<evidence type="ECO:0000256" key="1">
    <source>
        <dbReference type="ARBA" id="ARBA00004651"/>
    </source>
</evidence>
<dbReference type="InterPro" id="IPR025405">
    <property type="entry name" value="DUF4131"/>
</dbReference>
<accession>A0A1D8A189</accession>
<proteinExistence type="predicted"/>
<feature type="transmembrane region" description="Helical" evidence="6">
    <location>
        <begin position="74"/>
        <end position="92"/>
    </location>
</feature>